<dbReference type="EMBL" id="MHOX01000001">
    <property type="protein sequence ID" value="OGZ71724.1"/>
    <property type="molecule type" value="Genomic_DNA"/>
</dbReference>
<dbReference type="Proteomes" id="UP000176308">
    <property type="component" value="Unassembled WGS sequence"/>
</dbReference>
<sequence length="160" mass="18209">MRVKASNPYRIVRIRRSGLTKRRKVMTIEQAIREIIRGRYGVSTEQLFGAIKLLAGDHSPDKVVGLLDQMQQCAGYQTHCSYMLEAAQNAVQRAKLELKSVEIDAEAVYQHFDRLVAEMDRKRWPSGVPVKISEPVIGEELENLSAPLYHAQRAARHLLQ</sequence>
<organism evidence="1 2">
    <name type="scientific">Candidatus Staskawiczbacteria bacterium RIFCSPLOWO2_01_FULL_33_9</name>
    <dbReference type="NCBI Taxonomy" id="1802211"/>
    <lineage>
        <taxon>Bacteria</taxon>
        <taxon>Candidatus Staskawicziibacteriota</taxon>
    </lineage>
</organism>
<gene>
    <name evidence="1" type="ORF">A2904_02085</name>
</gene>
<evidence type="ECO:0000313" key="1">
    <source>
        <dbReference type="EMBL" id="OGZ71724.1"/>
    </source>
</evidence>
<proteinExistence type="predicted"/>
<protein>
    <submittedName>
        <fullName evidence="1">Uncharacterized protein</fullName>
    </submittedName>
</protein>
<reference evidence="1 2" key="1">
    <citation type="journal article" date="2016" name="Nat. Commun.">
        <title>Thousands of microbial genomes shed light on interconnected biogeochemical processes in an aquifer system.</title>
        <authorList>
            <person name="Anantharaman K."/>
            <person name="Brown C.T."/>
            <person name="Hug L.A."/>
            <person name="Sharon I."/>
            <person name="Castelle C.J."/>
            <person name="Probst A.J."/>
            <person name="Thomas B.C."/>
            <person name="Singh A."/>
            <person name="Wilkins M.J."/>
            <person name="Karaoz U."/>
            <person name="Brodie E.L."/>
            <person name="Williams K.H."/>
            <person name="Hubbard S.S."/>
            <person name="Banfield J.F."/>
        </authorList>
    </citation>
    <scope>NUCLEOTIDE SEQUENCE [LARGE SCALE GENOMIC DNA]</scope>
</reference>
<evidence type="ECO:0000313" key="2">
    <source>
        <dbReference type="Proteomes" id="UP000176308"/>
    </source>
</evidence>
<dbReference type="AlphaFoldDB" id="A0A1G2IA89"/>
<accession>A0A1G2IA89</accession>
<name>A0A1G2IA89_9BACT</name>
<comment type="caution">
    <text evidence="1">The sequence shown here is derived from an EMBL/GenBank/DDBJ whole genome shotgun (WGS) entry which is preliminary data.</text>
</comment>